<sequence>MTAEQSLEVIRRERMVMVLRAPTPETALAGARAAIDAGIRVVEVTFTVPGAVDVIAELSRSSPDDGTLIGAGTVRTTEQADAAISAGARFVVSPGLDEPLVARVTGQDVLALPGILSPSEAMRALAAGARALKLFPASAVDPGYIGALLGPMPELEIVPSGGVGPGNARAWLDAGAVAVGMGGALSPSGPLDQAGLEAIHEAARQSLVAVRTPSATPDPSTKERP</sequence>
<dbReference type="GO" id="GO:0016829">
    <property type="term" value="F:lyase activity"/>
    <property type="evidence" value="ECO:0007669"/>
    <property type="project" value="UniProtKB-KW"/>
</dbReference>
<accession>A0A4Q7Y6B7</accession>
<proteinExistence type="inferred from homology"/>
<dbReference type="EMBL" id="SHKV01000001">
    <property type="protein sequence ID" value="RZU32208.1"/>
    <property type="molecule type" value="Genomic_DNA"/>
</dbReference>
<evidence type="ECO:0000256" key="3">
    <source>
        <dbReference type="ARBA" id="ARBA00011233"/>
    </source>
</evidence>
<keyword evidence="4" id="KW-0456">Lyase</keyword>
<dbReference type="Proteomes" id="UP000292507">
    <property type="component" value="Unassembled WGS sequence"/>
</dbReference>
<reference evidence="6 7" key="1">
    <citation type="submission" date="2019-02" db="EMBL/GenBank/DDBJ databases">
        <title>Sequencing the genomes of 1000 actinobacteria strains.</title>
        <authorList>
            <person name="Klenk H.-P."/>
        </authorList>
    </citation>
    <scope>NUCLEOTIDE SEQUENCE [LARGE SCALE GENOMIC DNA]</scope>
    <source>
        <strain evidence="6 7">DSM 44509</strain>
    </source>
</reference>
<evidence type="ECO:0000313" key="7">
    <source>
        <dbReference type="Proteomes" id="UP000292507"/>
    </source>
</evidence>
<dbReference type="PANTHER" id="PTHR30246:SF1">
    <property type="entry name" value="2-DEHYDRO-3-DEOXY-6-PHOSPHOGALACTONATE ALDOLASE-RELATED"/>
    <property type="match status" value="1"/>
</dbReference>
<evidence type="ECO:0000256" key="4">
    <source>
        <dbReference type="ARBA" id="ARBA00023239"/>
    </source>
</evidence>
<organism evidence="6 7">
    <name type="scientific">Blastococcus saxobsidens</name>
    <dbReference type="NCBI Taxonomy" id="138336"/>
    <lineage>
        <taxon>Bacteria</taxon>
        <taxon>Bacillati</taxon>
        <taxon>Actinomycetota</taxon>
        <taxon>Actinomycetes</taxon>
        <taxon>Geodermatophilales</taxon>
        <taxon>Geodermatophilaceae</taxon>
        <taxon>Blastococcus</taxon>
    </lineage>
</organism>
<evidence type="ECO:0000256" key="5">
    <source>
        <dbReference type="ARBA" id="ARBA00023277"/>
    </source>
</evidence>
<gene>
    <name evidence="6" type="ORF">BKA19_1903</name>
</gene>
<dbReference type="InterPro" id="IPR013785">
    <property type="entry name" value="Aldolase_TIM"/>
</dbReference>
<evidence type="ECO:0000256" key="2">
    <source>
        <dbReference type="ARBA" id="ARBA00006906"/>
    </source>
</evidence>
<keyword evidence="5" id="KW-0119">Carbohydrate metabolism</keyword>
<evidence type="ECO:0000313" key="6">
    <source>
        <dbReference type="EMBL" id="RZU32208.1"/>
    </source>
</evidence>
<dbReference type="PANTHER" id="PTHR30246">
    <property type="entry name" value="2-KETO-3-DEOXY-6-PHOSPHOGLUCONATE ALDOLASE"/>
    <property type="match status" value="1"/>
</dbReference>
<evidence type="ECO:0000256" key="1">
    <source>
        <dbReference type="ARBA" id="ARBA00004761"/>
    </source>
</evidence>
<protein>
    <submittedName>
        <fullName evidence="6">2-dehydro-3-deoxyphosphogluconate aldolase/(4S)-4-hydroxy-2-oxoglutarate aldolase</fullName>
    </submittedName>
</protein>
<comment type="pathway">
    <text evidence="1">Carbohydrate acid metabolism.</text>
</comment>
<dbReference type="SUPFAM" id="SSF51569">
    <property type="entry name" value="Aldolase"/>
    <property type="match status" value="1"/>
</dbReference>
<dbReference type="AlphaFoldDB" id="A0A4Q7Y6B7"/>
<dbReference type="Pfam" id="PF01081">
    <property type="entry name" value="Aldolase"/>
    <property type="match status" value="1"/>
</dbReference>
<dbReference type="CDD" id="cd00452">
    <property type="entry name" value="KDPG_aldolase"/>
    <property type="match status" value="1"/>
</dbReference>
<dbReference type="InterPro" id="IPR000887">
    <property type="entry name" value="Aldlse_KDPG_KHG"/>
</dbReference>
<dbReference type="NCBIfam" id="TIGR01182">
    <property type="entry name" value="eda"/>
    <property type="match status" value="1"/>
</dbReference>
<dbReference type="OrthoDB" id="9805177at2"/>
<dbReference type="RefSeq" id="WP_104529446.1">
    <property type="nucleotide sequence ID" value="NZ_POQT01000027.1"/>
</dbReference>
<dbReference type="Gene3D" id="3.20.20.70">
    <property type="entry name" value="Aldolase class I"/>
    <property type="match status" value="1"/>
</dbReference>
<comment type="similarity">
    <text evidence="2">Belongs to the KHG/KDPG aldolase family.</text>
</comment>
<comment type="caution">
    <text evidence="6">The sequence shown here is derived from an EMBL/GenBank/DDBJ whole genome shotgun (WGS) entry which is preliminary data.</text>
</comment>
<name>A0A4Q7Y6B7_9ACTN</name>
<keyword evidence="7" id="KW-1185">Reference proteome</keyword>
<comment type="subunit">
    <text evidence="3">Homotrimer.</text>
</comment>